<evidence type="ECO:0000313" key="1">
    <source>
        <dbReference type="EMBL" id="TWU05467.1"/>
    </source>
</evidence>
<proteinExistence type="predicted"/>
<dbReference type="EMBL" id="SJPN01000002">
    <property type="protein sequence ID" value="TWU05467.1"/>
    <property type="molecule type" value="Genomic_DNA"/>
</dbReference>
<accession>A0A5C6B101</accession>
<protein>
    <submittedName>
        <fullName evidence="1">Uncharacterized protein</fullName>
    </submittedName>
</protein>
<name>A0A5C6B101_9BACT</name>
<keyword evidence="2" id="KW-1185">Reference proteome</keyword>
<reference evidence="1 2" key="1">
    <citation type="submission" date="2019-02" db="EMBL/GenBank/DDBJ databases">
        <title>Deep-cultivation of Planctomycetes and their phenomic and genomic characterization uncovers novel biology.</title>
        <authorList>
            <person name="Wiegand S."/>
            <person name="Jogler M."/>
            <person name="Boedeker C."/>
            <person name="Pinto D."/>
            <person name="Vollmers J."/>
            <person name="Rivas-Marin E."/>
            <person name="Kohn T."/>
            <person name="Peeters S.H."/>
            <person name="Heuer A."/>
            <person name="Rast P."/>
            <person name="Oberbeckmann S."/>
            <person name="Bunk B."/>
            <person name="Jeske O."/>
            <person name="Meyerdierks A."/>
            <person name="Storesund J.E."/>
            <person name="Kallscheuer N."/>
            <person name="Luecker S."/>
            <person name="Lage O.M."/>
            <person name="Pohl T."/>
            <person name="Merkel B.J."/>
            <person name="Hornburger P."/>
            <person name="Mueller R.-W."/>
            <person name="Bruemmer F."/>
            <person name="Labrenz M."/>
            <person name="Spormann A.M."/>
            <person name="Op Den Camp H."/>
            <person name="Overmann J."/>
            <person name="Amann R."/>
            <person name="Jetten M.S.M."/>
            <person name="Mascher T."/>
            <person name="Medema M.H."/>
            <person name="Devos D.P."/>
            <person name="Kaster A.-K."/>
            <person name="Ovreas L."/>
            <person name="Rohde M."/>
            <person name="Galperin M.Y."/>
            <person name="Jogler C."/>
        </authorList>
    </citation>
    <scope>NUCLEOTIDE SEQUENCE [LARGE SCALE GENOMIC DNA]</scope>
    <source>
        <strain evidence="1 2">Pla52n</strain>
    </source>
</reference>
<dbReference type="Proteomes" id="UP000320176">
    <property type="component" value="Unassembled WGS sequence"/>
</dbReference>
<evidence type="ECO:0000313" key="2">
    <source>
        <dbReference type="Proteomes" id="UP000320176"/>
    </source>
</evidence>
<comment type="caution">
    <text evidence="1">The sequence shown here is derived from an EMBL/GenBank/DDBJ whole genome shotgun (WGS) entry which is preliminary data.</text>
</comment>
<organism evidence="1 2">
    <name type="scientific">Stieleria varia</name>
    <dbReference type="NCBI Taxonomy" id="2528005"/>
    <lineage>
        <taxon>Bacteria</taxon>
        <taxon>Pseudomonadati</taxon>
        <taxon>Planctomycetota</taxon>
        <taxon>Planctomycetia</taxon>
        <taxon>Pirellulales</taxon>
        <taxon>Pirellulaceae</taxon>
        <taxon>Stieleria</taxon>
    </lineage>
</organism>
<sequence>MRNFDFLTSEWKDIHEAASKAESAAIPDPRTVHQATL</sequence>
<gene>
    <name evidence="1" type="ORF">Pla52n_11790</name>
</gene>
<dbReference type="AlphaFoldDB" id="A0A5C6B101"/>